<accession>J9AP24</accession>
<evidence type="ECO:0000313" key="2">
    <source>
        <dbReference type="Proteomes" id="UP000004810"/>
    </source>
</evidence>
<dbReference type="Proteomes" id="UP000004810">
    <property type="component" value="Unassembled WGS sequence"/>
</dbReference>
<proteinExistence type="predicted"/>
<gene>
    <name evidence="1" type="ORF">WUBG_13058</name>
</gene>
<reference evidence="2" key="1">
    <citation type="submission" date="2012-08" db="EMBL/GenBank/DDBJ databases">
        <title>The Genome Sequence of Wuchereria bancrofti.</title>
        <authorList>
            <person name="Nutman T.B."/>
            <person name="Fink D.L."/>
            <person name="Russ C."/>
            <person name="Young S."/>
            <person name="Zeng Q."/>
            <person name="Koehrsen M."/>
            <person name="Alvarado L."/>
            <person name="Berlin A."/>
            <person name="Chapman S.B."/>
            <person name="Chen Z."/>
            <person name="Freedman E."/>
            <person name="Gellesch M."/>
            <person name="Goldberg J."/>
            <person name="Griggs A."/>
            <person name="Gujja S."/>
            <person name="Heilman E.R."/>
            <person name="Heiman D."/>
            <person name="Hepburn T."/>
            <person name="Howarth C."/>
            <person name="Jen D."/>
            <person name="Larson L."/>
            <person name="Lewis B."/>
            <person name="Mehta T."/>
            <person name="Park D."/>
            <person name="Pearson M."/>
            <person name="Roberts A."/>
            <person name="Saif S."/>
            <person name="Shea T."/>
            <person name="Shenoy N."/>
            <person name="Sisk P."/>
            <person name="Stolte C."/>
            <person name="Sykes S."/>
            <person name="Walk T."/>
            <person name="White J."/>
            <person name="Yandava C."/>
            <person name="Haas B."/>
            <person name="Henn M.R."/>
            <person name="Nusbaum C."/>
            <person name="Birren B."/>
        </authorList>
    </citation>
    <scope>NUCLEOTIDE SEQUENCE [LARGE SCALE GENOMIC DNA]</scope>
    <source>
        <strain evidence="2">NA</strain>
    </source>
</reference>
<dbReference type="AlphaFoldDB" id="J9AP24"/>
<comment type="caution">
    <text evidence="1">The sequence shown here is derived from an EMBL/GenBank/DDBJ whole genome shotgun (WGS) entry which is preliminary data.</text>
</comment>
<evidence type="ECO:0000313" key="1">
    <source>
        <dbReference type="EMBL" id="EJW76035.1"/>
    </source>
</evidence>
<organism evidence="1 2">
    <name type="scientific">Wuchereria bancrofti</name>
    <dbReference type="NCBI Taxonomy" id="6293"/>
    <lineage>
        <taxon>Eukaryota</taxon>
        <taxon>Metazoa</taxon>
        <taxon>Ecdysozoa</taxon>
        <taxon>Nematoda</taxon>
        <taxon>Chromadorea</taxon>
        <taxon>Rhabditida</taxon>
        <taxon>Spirurina</taxon>
        <taxon>Spiruromorpha</taxon>
        <taxon>Filarioidea</taxon>
        <taxon>Onchocercidae</taxon>
        <taxon>Wuchereria</taxon>
    </lineage>
</organism>
<dbReference type="EMBL" id="ADBV01009672">
    <property type="protein sequence ID" value="EJW76035.1"/>
    <property type="molecule type" value="Genomic_DNA"/>
</dbReference>
<sequence>MNPSLAMDPRQLSNDINEKFCSIDEERQVVATTTDSFSKSVVPKVLSRSYENLQWIIEKTQFAPHSLRVRNDRPTTAPPFMPAEQIASEFGKLTIPHVTRASFKSHGNYGSIRVILQDEKLQEKSVDNENESLDEGITKCKDYSNSNDNNYLPNCQIATSAKLLSLTAKEWVTICTLSIANLAGTSAYSCIAPFLFI</sequence>
<protein>
    <submittedName>
        <fullName evidence="1">Uncharacterized protein</fullName>
    </submittedName>
</protein>
<name>J9AP24_WUCBA</name>